<sequence>MTIELTREVREDAIASIQKYFETNFEERIGNIAAGALLGFFLEEIGPTIYNKAVTDVQERLEQRISELDFEVHEEEFQYWKKYEGKSRARK</sequence>
<comment type="caution">
    <text evidence="1">The sequence shown here is derived from an EMBL/GenBank/DDBJ whole genome shotgun (WGS) entry which is preliminary data.</text>
</comment>
<gene>
    <name evidence="1" type="ORF">AWB74_00812</name>
</gene>
<protein>
    <recommendedName>
        <fullName evidence="3">DUF2164 domain-containing protein</fullName>
    </recommendedName>
</protein>
<evidence type="ECO:0000313" key="2">
    <source>
        <dbReference type="Proteomes" id="UP000055019"/>
    </source>
</evidence>
<name>A0A158FNA9_9BURK</name>
<evidence type="ECO:0000313" key="1">
    <source>
        <dbReference type="EMBL" id="SAL21348.1"/>
    </source>
</evidence>
<dbReference type="OrthoDB" id="573733at2"/>
<proteinExistence type="predicted"/>
<organism evidence="1 2">
    <name type="scientific">Caballeronia arvi</name>
    <dbReference type="NCBI Taxonomy" id="1777135"/>
    <lineage>
        <taxon>Bacteria</taxon>
        <taxon>Pseudomonadati</taxon>
        <taxon>Pseudomonadota</taxon>
        <taxon>Betaproteobacteria</taxon>
        <taxon>Burkholderiales</taxon>
        <taxon>Burkholderiaceae</taxon>
        <taxon>Caballeronia</taxon>
    </lineage>
</organism>
<accession>A0A158FNA9</accession>
<dbReference type="Proteomes" id="UP000055019">
    <property type="component" value="Unassembled WGS sequence"/>
</dbReference>
<dbReference type="Pfam" id="PF09932">
    <property type="entry name" value="DUF2164"/>
    <property type="match status" value="1"/>
</dbReference>
<evidence type="ECO:0008006" key="3">
    <source>
        <dbReference type="Google" id="ProtNLM"/>
    </source>
</evidence>
<dbReference type="AlphaFoldDB" id="A0A158FNA9"/>
<reference evidence="1" key="1">
    <citation type="submission" date="2016-01" db="EMBL/GenBank/DDBJ databases">
        <authorList>
            <person name="Peeters C."/>
        </authorList>
    </citation>
    <scope>NUCLEOTIDE SEQUENCE [LARGE SCALE GENOMIC DNA]</scope>
    <source>
        <strain evidence="1">LMG 29317</strain>
    </source>
</reference>
<keyword evidence="2" id="KW-1185">Reference proteome</keyword>
<dbReference type="EMBL" id="FCOM02000002">
    <property type="protein sequence ID" value="SAL21348.1"/>
    <property type="molecule type" value="Genomic_DNA"/>
</dbReference>
<dbReference type="RefSeq" id="WP_061145604.1">
    <property type="nucleotide sequence ID" value="NZ_FCOM02000002.1"/>
</dbReference>
<dbReference type="InterPro" id="IPR018680">
    <property type="entry name" value="DUF2164"/>
</dbReference>